<feature type="region of interest" description="Disordered" evidence="10">
    <location>
        <begin position="903"/>
        <end position="930"/>
    </location>
</feature>
<proteinExistence type="predicted"/>
<evidence type="ECO:0000313" key="13">
    <source>
        <dbReference type="EMBL" id="PAA80748.1"/>
    </source>
</evidence>
<evidence type="ECO:0000259" key="12">
    <source>
        <dbReference type="Pfam" id="PF04871"/>
    </source>
</evidence>
<evidence type="ECO:0000256" key="6">
    <source>
        <dbReference type="ARBA" id="ARBA00023034"/>
    </source>
</evidence>
<feature type="compositionally biased region" description="Polar residues" evidence="10">
    <location>
        <begin position="730"/>
        <end position="741"/>
    </location>
</feature>
<dbReference type="GO" id="GO:0005783">
    <property type="term" value="C:endoplasmic reticulum"/>
    <property type="evidence" value="ECO:0007669"/>
    <property type="project" value="TreeGrafter"/>
</dbReference>
<organism evidence="13 14">
    <name type="scientific">Macrostomum lignano</name>
    <dbReference type="NCBI Taxonomy" id="282301"/>
    <lineage>
        <taxon>Eukaryota</taxon>
        <taxon>Metazoa</taxon>
        <taxon>Spiralia</taxon>
        <taxon>Lophotrochozoa</taxon>
        <taxon>Platyhelminthes</taxon>
        <taxon>Rhabditophora</taxon>
        <taxon>Macrostomorpha</taxon>
        <taxon>Macrostomida</taxon>
        <taxon>Macrostomidae</taxon>
        <taxon>Macrostomum</taxon>
    </lineage>
</organism>
<keyword evidence="4" id="KW-0963">Cytoplasm</keyword>
<dbReference type="GO" id="GO:0000139">
    <property type="term" value="C:Golgi membrane"/>
    <property type="evidence" value="ECO:0007669"/>
    <property type="project" value="InterPro"/>
</dbReference>
<feature type="domain" description="Uso1/p115-like vesicle tethering protein C-terminal" evidence="12">
    <location>
        <begin position="807"/>
        <end position="917"/>
    </location>
</feature>
<dbReference type="GO" id="GO:0012507">
    <property type="term" value="C:ER to Golgi transport vesicle membrane"/>
    <property type="evidence" value="ECO:0007669"/>
    <property type="project" value="TreeGrafter"/>
</dbReference>
<dbReference type="STRING" id="282301.A0A267G3X1"/>
<dbReference type="PANTHER" id="PTHR10013:SF0">
    <property type="entry name" value="GENERAL VESICULAR TRANSPORT FACTOR P115"/>
    <property type="match status" value="1"/>
</dbReference>
<dbReference type="PANTHER" id="PTHR10013">
    <property type="entry name" value="GENERAL VESICULAR TRANSPORT FACTOR P115"/>
    <property type="match status" value="1"/>
</dbReference>
<dbReference type="AlphaFoldDB" id="A0A267G3X1"/>
<keyword evidence="5" id="KW-0677">Repeat</keyword>
<keyword evidence="7 9" id="KW-0175">Coiled coil</keyword>
<evidence type="ECO:0000256" key="8">
    <source>
        <dbReference type="ARBA" id="ARBA00023136"/>
    </source>
</evidence>
<name>A0A267G3X1_9PLAT</name>
<dbReference type="GO" id="GO:0005795">
    <property type="term" value="C:Golgi stack"/>
    <property type="evidence" value="ECO:0007669"/>
    <property type="project" value="TreeGrafter"/>
</dbReference>
<sequence>QASGAGGAGGEAPSGADTVEKLCHRLESSTLIDDRRDALRAIKSLSKKFRLEVGTQAMRLLCDVLEKDRSDPDLCSYSLESLLNIVSCDPQEEAEPGQAELCSQFAEIFVKQSANVHLVLECIDETDSRVRVPALRALAALLESQTKATQEHILTFPQGCGRLIDVLTDQREYVRNLGILLLVHLTRTNTNIQKIIVFEDAFPRLLEIISAEGCSHGGVVVEDCLRILLNLLRSNPPNQTLFRENSYIAQLPVFFEDADSGDEGGAGGSDAEGWSTQRVTNVLQMLSVIRVLVSPQNASQNTRASQRAILQCGLLARLTAILMASGVPAEVLAETINTVAECIRGYEEAQKFLAAVEAPANPPRPAIVVLLISMVNEKQPFPLRLAVLYAFQSYLFRNPDGQAAVVSTLLPASAEATSSITAGQLLCAGLFSSDSHTAWLAAVSLLHAVHGNSVQKEQLLRVQLATGLGSPPVSLLQHCANLLTTNPSARCKLGLLQLLGGWLTQCPLVTKAFLNCASNVNQALAELQGSDHTEEEGLVKALYAYLLGACFLAGHTDLMALVERRVGAEPFLECLGKLSKSEVFVKSLKSPQPPSQPSLDYEFSRMFKSAEPEIARALGATGGSGGSGTGGLAQQFTEHEAVVTQYKDLIKEQDSRYRELKTRFDALQAGSEQLTREKASLEETVRSLRDQNTVLKAAASGRSGLAPAVASVAASASTASSSMPSGLDQVGQQTSDSSSSLVQQLRDQLAARETELSHLRAELDTVRKSSPSPAAAGSSGGSVVEAATAYFPDDYDQVKLENAQYRERIAELEEQVAEVAKLSALRDSLQRRIDELLVIEAERDQLRSELAQQQQPEDTQELKQQLDELTSERDNLKSENEDLLVLLSDQDSKLEALREQVKSLGGKVDEEDDEPVDLEEGSDGAEYEDN</sequence>
<gene>
    <name evidence="13" type="ORF">BOX15_Mlig032751g4</name>
</gene>
<dbReference type="GO" id="GO:0006888">
    <property type="term" value="P:endoplasmic reticulum to Golgi vesicle-mediated transport"/>
    <property type="evidence" value="ECO:0007669"/>
    <property type="project" value="TreeGrafter"/>
</dbReference>
<dbReference type="GO" id="GO:0048211">
    <property type="term" value="P:Golgi vesicle docking"/>
    <property type="evidence" value="ECO:0007669"/>
    <property type="project" value="TreeGrafter"/>
</dbReference>
<comment type="caution">
    <text evidence="13">The sequence shown here is derived from an EMBL/GenBank/DDBJ whole genome shotgun (WGS) entry which is preliminary data.</text>
</comment>
<dbReference type="OrthoDB" id="198977at2759"/>
<feature type="compositionally biased region" description="Acidic residues" evidence="10">
    <location>
        <begin position="909"/>
        <end position="930"/>
    </location>
</feature>
<dbReference type="Pfam" id="PF18770">
    <property type="entry name" value="Arm_vescicular"/>
    <property type="match status" value="1"/>
</dbReference>
<evidence type="ECO:0000313" key="14">
    <source>
        <dbReference type="Proteomes" id="UP000215902"/>
    </source>
</evidence>
<dbReference type="GO" id="GO:0006886">
    <property type="term" value="P:intracellular protein transport"/>
    <property type="evidence" value="ECO:0007669"/>
    <property type="project" value="InterPro"/>
</dbReference>
<evidence type="ECO:0000256" key="5">
    <source>
        <dbReference type="ARBA" id="ARBA00022737"/>
    </source>
</evidence>
<evidence type="ECO:0000256" key="1">
    <source>
        <dbReference type="ARBA" id="ARBA00004184"/>
    </source>
</evidence>
<dbReference type="InterPro" id="IPR006953">
    <property type="entry name" value="Vesicle_Uso1_P115_head"/>
</dbReference>
<reference evidence="13 14" key="1">
    <citation type="submission" date="2017-06" db="EMBL/GenBank/DDBJ databases">
        <title>A platform for efficient transgenesis in Macrostomum lignano, a flatworm model organism for stem cell research.</title>
        <authorList>
            <person name="Berezikov E."/>
        </authorList>
    </citation>
    <scope>NUCLEOTIDE SEQUENCE [LARGE SCALE GENOMIC DNA]</scope>
    <source>
        <strain evidence="13">DV1</strain>
        <tissue evidence="13">Whole organism</tissue>
    </source>
</reference>
<dbReference type="Pfam" id="PF04871">
    <property type="entry name" value="Uso1_p115_C"/>
    <property type="match status" value="1"/>
</dbReference>
<evidence type="ECO:0008006" key="15">
    <source>
        <dbReference type="Google" id="ProtNLM"/>
    </source>
</evidence>
<dbReference type="GO" id="GO:0048280">
    <property type="term" value="P:vesicle fusion with Golgi apparatus"/>
    <property type="evidence" value="ECO:0007669"/>
    <property type="project" value="InterPro"/>
</dbReference>
<dbReference type="InterPro" id="IPR041209">
    <property type="entry name" value="P115_Arm_rpt"/>
</dbReference>
<keyword evidence="8" id="KW-0472">Membrane</keyword>
<evidence type="ECO:0000256" key="9">
    <source>
        <dbReference type="SAM" id="Coils"/>
    </source>
</evidence>
<evidence type="ECO:0000256" key="10">
    <source>
        <dbReference type="SAM" id="MobiDB-lite"/>
    </source>
</evidence>
<dbReference type="InterPro" id="IPR016024">
    <property type="entry name" value="ARM-type_fold"/>
</dbReference>
<feature type="coiled-coil region" evidence="9">
    <location>
        <begin position="643"/>
        <end position="698"/>
    </location>
</feature>
<dbReference type="Proteomes" id="UP000215902">
    <property type="component" value="Unassembled WGS sequence"/>
</dbReference>
<keyword evidence="14" id="KW-1185">Reference proteome</keyword>
<feature type="region of interest" description="Disordered" evidence="10">
    <location>
        <begin position="719"/>
        <end position="741"/>
    </location>
</feature>
<evidence type="ECO:0000256" key="3">
    <source>
        <dbReference type="ARBA" id="ARBA00004555"/>
    </source>
</evidence>
<protein>
    <recommendedName>
        <fullName evidence="15">General vesicular transport factor p115</fullName>
    </recommendedName>
</protein>
<accession>A0A267G3X1</accession>
<dbReference type="Pfam" id="PF04869">
    <property type="entry name" value="Uso1_p115_head"/>
    <property type="match status" value="1"/>
</dbReference>
<dbReference type="Gene3D" id="1.25.10.10">
    <property type="entry name" value="Leucine-rich Repeat Variant"/>
    <property type="match status" value="1"/>
</dbReference>
<comment type="subcellular location">
    <subcellularLocation>
        <location evidence="2">Cytoplasm</location>
    </subcellularLocation>
    <subcellularLocation>
        <location evidence="1">Endomembrane system</location>
        <topology evidence="1">Peripheral membrane protein</topology>
    </subcellularLocation>
    <subcellularLocation>
        <location evidence="3">Golgi apparatus</location>
    </subcellularLocation>
</comment>
<evidence type="ECO:0000256" key="4">
    <source>
        <dbReference type="ARBA" id="ARBA00022490"/>
    </source>
</evidence>
<dbReference type="InterPro" id="IPR011989">
    <property type="entry name" value="ARM-like"/>
</dbReference>
<feature type="region of interest" description="Disordered" evidence="10">
    <location>
        <begin position="763"/>
        <end position="782"/>
    </location>
</feature>
<dbReference type="GO" id="GO:0045056">
    <property type="term" value="P:transcytosis"/>
    <property type="evidence" value="ECO:0007669"/>
    <property type="project" value="TreeGrafter"/>
</dbReference>
<evidence type="ECO:0000259" key="11">
    <source>
        <dbReference type="Pfam" id="PF04869"/>
    </source>
</evidence>
<feature type="non-terminal residue" evidence="13">
    <location>
        <position position="1"/>
    </location>
</feature>
<evidence type="ECO:0000256" key="7">
    <source>
        <dbReference type="ARBA" id="ARBA00023054"/>
    </source>
</evidence>
<dbReference type="EMBL" id="NIVC01000568">
    <property type="protein sequence ID" value="PAA80748.1"/>
    <property type="molecule type" value="Genomic_DNA"/>
</dbReference>
<dbReference type="SUPFAM" id="SSF48371">
    <property type="entry name" value="ARM repeat"/>
    <property type="match status" value="1"/>
</dbReference>
<feature type="coiled-coil region" evidence="9">
    <location>
        <begin position="795"/>
        <end position="832"/>
    </location>
</feature>
<feature type="domain" description="Vesicle tethering protein Uso1/P115-like head" evidence="11">
    <location>
        <begin position="364"/>
        <end position="618"/>
    </location>
</feature>
<dbReference type="InterPro" id="IPR024095">
    <property type="entry name" value="Vesicle_P115"/>
</dbReference>
<keyword evidence="6" id="KW-0333">Golgi apparatus</keyword>
<dbReference type="InterPro" id="IPR006955">
    <property type="entry name" value="Uso1_p115_C"/>
</dbReference>
<evidence type="ECO:0000256" key="2">
    <source>
        <dbReference type="ARBA" id="ARBA00004496"/>
    </source>
</evidence>